<dbReference type="Pfam" id="PF07045">
    <property type="entry name" value="DUF1330"/>
    <property type="match status" value="1"/>
</dbReference>
<evidence type="ECO:0000313" key="3">
    <source>
        <dbReference type="Proteomes" id="UP001597389"/>
    </source>
</evidence>
<organism evidence="2 3">
    <name type="scientific">Rubritalea tangerina</name>
    <dbReference type="NCBI Taxonomy" id="430798"/>
    <lineage>
        <taxon>Bacteria</taxon>
        <taxon>Pseudomonadati</taxon>
        <taxon>Verrucomicrobiota</taxon>
        <taxon>Verrucomicrobiia</taxon>
        <taxon>Verrucomicrobiales</taxon>
        <taxon>Rubritaleaceae</taxon>
        <taxon>Rubritalea</taxon>
    </lineage>
</organism>
<dbReference type="InterPro" id="IPR010753">
    <property type="entry name" value="DUF1330"/>
</dbReference>
<keyword evidence="3" id="KW-1185">Reference proteome</keyword>
<dbReference type="PANTHER" id="PTHR41521:SF4">
    <property type="entry name" value="BLR0684 PROTEIN"/>
    <property type="match status" value="1"/>
</dbReference>
<feature type="domain" description="DUF1330" evidence="1">
    <location>
        <begin position="6"/>
        <end position="98"/>
    </location>
</feature>
<reference evidence="3" key="1">
    <citation type="journal article" date="2019" name="Int. J. Syst. Evol. Microbiol.">
        <title>The Global Catalogue of Microorganisms (GCM) 10K type strain sequencing project: providing services to taxonomists for standard genome sequencing and annotation.</title>
        <authorList>
            <consortium name="The Broad Institute Genomics Platform"/>
            <consortium name="The Broad Institute Genome Sequencing Center for Infectious Disease"/>
            <person name="Wu L."/>
            <person name="Ma J."/>
        </authorList>
    </citation>
    <scope>NUCLEOTIDE SEQUENCE [LARGE SCALE GENOMIC DNA]</scope>
    <source>
        <strain evidence="3">CCUG 57942</strain>
    </source>
</reference>
<dbReference type="InterPro" id="IPR011008">
    <property type="entry name" value="Dimeric_a/b-barrel"/>
</dbReference>
<proteinExistence type="predicted"/>
<dbReference type="PANTHER" id="PTHR41521">
    <property type="match status" value="1"/>
</dbReference>
<dbReference type="Gene3D" id="3.30.70.100">
    <property type="match status" value="1"/>
</dbReference>
<evidence type="ECO:0000313" key="2">
    <source>
        <dbReference type="EMBL" id="MFD2159727.1"/>
    </source>
</evidence>
<dbReference type="Proteomes" id="UP001597389">
    <property type="component" value="Unassembled WGS sequence"/>
</dbReference>
<dbReference type="SUPFAM" id="SSF54909">
    <property type="entry name" value="Dimeric alpha+beta barrel"/>
    <property type="match status" value="1"/>
</dbReference>
<comment type="caution">
    <text evidence="2">The sequence shown here is derived from an EMBL/GenBank/DDBJ whole genome shotgun (WGS) entry which is preliminary data.</text>
</comment>
<name>A0ABW4ZDR6_9BACT</name>
<accession>A0ABW4ZDR6</accession>
<dbReference type="RefSeq" id="WP_377088231.1">
    <property type="nucleotide sequence ID" value="NZ_JBHSJL010000014.1"/>
</dbReference>
<dbReference type="EMBL" id="JBHUJB010000050">
    <property type="protein sequence ID" value="MFD2159727.1"/>
    <property type="molecule type" value="Genomic_DNA"/>
</dbReference>
<protein>
    <submittedName>
        <fullName evidence="2">DUF1330 domain-containing protein</fullName>
    </submittedName>
</protein>
<gene>
    <name evidence="2" type="ORF">ACFSW8_12530</name>
</gene>
<evidence type="ECO:0000259" key="1">
    <source>
        <dbReference type="Pfam" id="PF07045"/>
    </source>
</evidence>
<sequence length="103" mass="11557">MPFQPVYLLMSMKVKNSTLLGEYFQAVGGMLPKYGIELVSTGTSTVTVLEGSWDHQRTALLKAPTRSAWFAFYESTEYESIKPMREKAAESMVALFDGLDFSM</sequence>